<dbReference type="Proteomes" id="UP000318741">
    <property type="component" value="Chromosome"/>
</dbReference>
<feature type="domain" description="Core-binding (CB)" evidence="6">
    <location>
        <begin position="230"/>
        <end position="318"/>
    </location>
</feature>
<accession>A0A517P4C7</accession>
<feature type="compositionally biased region" description="Low complexity" evidence="5">
    <location>
        <begin position="1"/>
        <end position="14"/>
    </location>
</feature>
<feature type="region of interest" description="Disordered" evidence="5">
    <location>
        <begin position="1"/>
        <end position="30"/>
    </location>
</feature>
<dbReference type="GO" id="GO:0003677">
    <property type="term" value="F:DNA binding"/>
    <property type="evidence" value="ECO:0007669"/>
    <property type="project" value="UniProtKB-UniRule"/>
</dbReference>
<proteinExistence type="predicted"/>
<keyword evidence="1" id="KW-0229">DNA integration</keyword>
<evidence type="ECO:0000313" key="8">
    <source>
        <dbReference type="Proteomes" id="UP000318741"/>
    </source>
</evidence>
<sequence length="552" mass="61049">MPPSAKTAPKASAPRQRKSRMSWQPTGRDAAGRWVKRYKKRRFQSAVAPCRSDREAERAAWEGFIAFRTAVDAESAAAGEDGPPRGYRLALEFHDGVADWCATELRLLDQTGEVPDLEFLGPDGEPREPDDWRAYLEAHRENACAAAAELRRIAAKRNPRALTDEETFPFLAHLAVELPADWDAQVAAGTAVPPPLPSDPAAEDARRWLDRLLAAAEEKRRTVPAAPADRRVAPLIDRYQAGREVKPSTLSRDAERLAHFAAFAGDRDAAALDAGTLEDYRARLLEFCKAATQGGRGWSRAEARQTLNAAKSFVRWLYRTEVLDREPRNLSSCKVEAPRSEPKTEDPALLRRVVDACGDRPVGVWTLLAANVGAYGSDLGGVRLSEIDLEKGVLTRGRTKTGSPGRWRLWDETLERLIAYLEVRPEPREPAFAGLLFLDGRGGPVWRFTEGGQKVDSTRSALKRLRKRMATECAVPSLPMWRRTSATLLRSGPFADVRDVWLAHAPKNVADRSYAAAPLDRVAEACGWLGDQYGFPTDPARLESTATPPPPR</sequence>
<gene>
    <name evidence="7" type="ORF">CA12_02740</name>
</gene>
<dbReference type="Gene3D" id="1.10.150.130">
    <property type="match status" value="1"/>
</dbReference>
<evidence type="ECO:0000256" key="5">
    <source>
        <dbReference type="SAM" id="MobiDB-lite"/>
    </source>
</evidence>
<evidence type="ECO:0000256" key="3">
    <source>
        <dbReference type="ARBA" id="ARBA00023172"/>
    </source>
</evidence>
<keyword evidence="3" id="KW-0233">DNA recombination</keyword>
<dbReference type="EMBL" id="CP036265">
    <property type="protein sequence ID" value="QDT14205.1"/>
    <property type="molecule type" value="Genomic_DNA"/>
</dbReference>
<keyword evidence="2 4" id="KW-0238">DNA-binding</keyword>
<protein>
    <recommendedName>
        <fullName evidence="6">Core-binding (CB) domain-containing protein</fullName>
    </recommendedName>
</protein>
<evidence type="ECO:0000256" key="2">
    <source>
        <dbReference type="ARBA" id="ARBA00023125"/>
    </source>
</evidence>
<dbReference type="InterPro" id="IPR010998">
    <property type="entry name" value="Integrase_recombinase_N"/>
</dbReference>
<dbReference type="KEGG" id="acaf:CA12_02740"/>
<evidence type="ECO:0000313" key="7">
    <source>
        <dbReference type="EMBL" id="QDT14205.1"/>
    </source>
</evidence>
<dbReference type="InterPro" id="IPR013762">
    <property type="entry name" value="Integrase-like_cat_sf"/>
</dbReference>
<dbReference type="AlphaFoldDB" id="A0A517P4C7"/>
<evidence type="ECO:0000259" key="6">
    <source>
        <dbReference type="PROSITE" id="PS51900"/>
    </source>
</evidence>
<evidence type="ECO:0000256" key="4">
    <source>
        <dbReference type="PROSITE-ProRule" id="PRU01248"/>
    </source>
</evidence>
<dbReference type="SUPFAM" id="SSF56349">
    <property type="entry name" value="DNA breaking-rejoining enzymes"/>
    <property type="match status" value="1"/>
</dbReference>
<dbReference type="Gene3D" id="1.10.443.10">
    <property type="entry name" value="Intergrase catalytic core"/>
    <property type="match status" value="1"/>
</dbReference>
<dbReference type="PROSITE" id="PS51900">
    <property type="entry name" value="CB"/>
    <property type="match status" value="1"/>
</dbReference>
<reference evidence="7 8" key="1">
    <citation type="submission" date="2019-02" db="EMBL/GenBank/DDBJ databases">
        <title>Deep-cultivation of Planctomycetes and their phenomic and genomic characterization uncovers novel biology.</title>
        <authorList>
            <person name="Wiegand S."/>
            <person name="Jogler M."/>
            <person name="Boedeker C."/>
            <person name="Pinto D."/>
            <person name="Vollmers J."/>
            <person name="Rivas-Marin E."/>
            <person name="Kohn T."/>
            <person name="Peeters S.H."/>
            <person name="Heuer A."/>
            <person name="Rast P."/>
            <person name="Oberbeckmann S."/>
            <person name="Bunk B."/>
            <person name="Jeske O."/>
            <person name="Meyerdierks A."/>
            <person name="Storesund J.E."/>
            <person name="Kallscheuer N."/>
            <person name="Luecker S."/>
            <person name="Lage O.M."/>
            <person name="Pohl T."/>
            <person name="Merkel B.J."/>
            <person name="Hornburger P."/>
            <person name="Mueller R.-W."/>
            <person name="Bruemmer F."/>
            <person name="Labrenz M."/>
            <person name="Spormann A.M."/>
            <person name="Op den Camp H."/>
            <person name="Overmann J."/>
            <person name="Amann R."/>
            <person name="Jetten M.S.M."/>
            <person name="Mascher T."/>
            <person name="Medema M.H."/>
            <person name="Devos D.P."/>
            <person name="Kaster A.-K."/>
            <person name="Ovreas L."/>
            <person name="Rohde M."/>
            <person name="Galperin M.Y."/>
            <person name="Jogler C."/>
        </authorList>
    </citation>
    <scope>NUCLEOTIDE SEQUENCE [LARGE SCALE GENOMIC DNA]</scope>
    <source>
        <strain evidence="7 8">CA12</strain>
    </source>
</reference>
<keyword evidence="8" id="KW-1185">Reference proteome</keyword>
<name>A0A517P4C7_9PLAN</name>
<organism evidence="7 8">
    <name type="scientific">Alienimonas californiensis</name>
    <dbReference type="NCBI Taxonomy" id="2527989"/>
    <lineage>
        <taxon>Bacteria</taxon>
        <taxon>Pseudomonadati</taxon>
        <taxon>Planctomycetota</taxon>
        <taxon>Planctomycetia</taxon>
        <taxon>Planctomycetales</taxon>
        <taxon>Planctomycetaceae</taxon>
        <taxon>Alienimonas</taxon>
    </lineage>
</organism>
<dbReference type="GO" id="GO:0015074">
    <property type="term" value="P:DNA integration"/>
    <property type="evidence" value="ECO:0007669"/>
    <property type="project" value="UniProtKB-KW"/>
</dbReference>
<dbReference type="InterPro" id="IPR011010">
    <property type="entry name" value="DNA_brk_join_enz"/>
</dbReference>
<dbReference type="InterPro" id="IPR044068">
    <property type="entry name" value="CB"/>
</dbReference>
<dbReference type="GO" id="GO:0006310">
    <property type="term" value="P:DNA recombination"/>
    <property type="evidence" value="ECO:0007669"/>
    <property type="project" value="UniProtKB-KW"/>
</dbReference>
<evidence type="ECO:0000256" key="1">
    <source>
        <dbReference type="ARBA" id="ARBA00022908"/>
    </source>
</evidence>